<dbReference type="PANTHER" id="PTHR33104">
    <property type="entry name" value="SI:DKEY-29D5.2"/>
    <property type="match status" value="1"/>
</dbReference>
<keyword evidence="2" id="KW-1185">Reference proteome</keyword>
<reference evidence="1" key="1">
    <citation type="submission" date="2020-04" db="EMBL/GenBank/DDBJ databases">
        <authorList>
            <person name="Alioto T."/>
            <person name="Alioto T."/>
            <person name="Gomez Garrido J."/>
        </authorList>
    </citation>
    <scope>NUCLEOTIDE SEQUENCE</scope>
    <source>
        <strain evidence="1">A484AB</strain>
    </source>
</reference>
<evidence type="ECO:0000313" key="1">
    <source>
        <dbReference type="EMBL" id="CAB3978114.1"/>
    </source>
</evidence>
<accession>A0A6S7FFC3</accession>
<name>A0A6S7FFC3_PARCT</name>
<protein>
    <submittedName>
        <fullName evidence="1">Uncharacterized protein</fullName>
    </submittedName>
</protein>
<dbReference type="OrthoDB" id="5989103at2759"/>
<feature type="non-terminal residue" evidence="1">
    <location>
        <position position="1"/>
    </location>
</feature>
<comment type="caution">
    <text evidence="1">The sequence shown here is derived from an EMBL/GenBank/DDBJ whole genome shotgun (WGS) entry which is preliminary data.</text>
</comment>
<gene>
    <name evidence="1" type="ORF">PACLA_8A027365</name>
</gene>
<evidence type="ECO:0000313" key="2">
    <source>
        <dbReference type="Proteomes" id="UP001152795"/>
    </source>
</evidence>
<dbReference type="Pfam" id="PF18804">
    <property type="entry name" value="CxC3"/>
    <property type="match status" value="1"/>
</dbReference>
<proteinExistence type="predicted"/>
<dbReference type="AlphaFoldDB" id="A0A6S7FFC3"/>
<sequence length="314" mass="35349">MNDTSTLDRASSNLETLDDCIAVCEELTEEIKSSGQSKWAKRMQSVESAWEGSRATIFKALLECHAIPSSDALCFICGCKTAVICCHQCGPRVLMCSSCDAELHEKKPLHDRDVWTNGFFQEIPPTTTVLGDGSLGFTKRCAPFLLCEACLLCKRQGTLELVLSETESCIVITCEGRFDLFLCSYYCNDCDEHFSPVTLEKIIMEGYWPGSPKQFNHVFSEQLFRVWDSVRKHMPGTSETAFLRSLGNISSERGRSSTINVAVFHRAFKEWCFAMHELEAMKGKNWIDCPSCYESQHSCHVDGNAKLYRYSCVP</sequence>
<dbReference type="PANTHER" id="PTHR33104:SF2">
    <property type="entry name" value="CXC3 LIKE CYSTEINE CLUSTER DOMAIN-CONTAINING PROTEIN"/>
    <property type="match status" value="1"/>
</dbReference>
<organism evidence="1 2">
    <name type="scientific">Paramuricea clavata</name>
    <name type="common">Red gorgonian</name>
    <name type="synonym">Violescent sea-whip</name>
    <dbReference type="NCBI Taxonomy" id="317549"/>
    <lineage>
        <taxon>Eukaryota</taxon>
        <taxon>Metazoa</taxon>
        <taxon>Cnidaria</taxon>
        <taxon>Anthozoa</taxon>
        <taxon>Octocorallia</taxon>
        <taxon>Malacalcyonacea</taxon>
        <taxon>Plexauridae</taxon>
        <taxon>Paramuricea</taxon>
    </lineage>
</organism>
<dbReference type="InterPro" id="IPR040564">
    <property type="entry name" value="CxC3-like"/>
</dbReference>
<dbReference type="Proteomes" id="UP001152795">
    <property type="component" value="Unassembled WGS sequence"/>
</dbReference>
<dbReference type="EMBL" id="CACRXK020000090">
    <property type="protein sequence ID" value="CAB3978114.1"/>
    <property type="molecule type" value="Genomic_DNA"/>
</dbReference>